<gene>
    <name evidence="4" type="ORF">BQ4739_LOCUS18133</name>
</gene>
<evidence type="ECO:0000256" key="2">
    <source>
        <dbReference type="SAM" id="MobiDB-lite"/>
    </source>
</evidence>
<keyword evidence="3" id="KW-0732">Signal</keyword>
<name>A0A383WL02_TETOB</name>
<feature type="compositionally biased region" description="Low complexity" evidence="2">
    <location>
        <begin position="719"/>
        <end position="747"/>
    </location>
</feature>
<protein>
    <submittedName>
        <fullName evidence="4">Uncharacterized protein</fullName>
    </submittedName>
</protein>
<proteinExistence type="predicted"/>
<dbReference type="EMBL" id="FNXT01001295">
    <property type="protein sequence ID" value="SZX77794.1"/>
    <property type="molecule type" value="Genomic_DNA"/>
</dbReference>
<feature type="compositionally biased region" description="Low complexity" evidence="2">
    <location>
        <begin position="885"/>
        <end position="903"/>
    </location>
</feature>
<feature type="compositionally biased region" description="Low complexity" evidence="2">
    <location>
        <begin position="638"/>
        <end position="647"/>
    </location>
</feature>
<reference evidence="4 5" key="1">
    <citation type="submission" date="2016-10" db="EMBL/GenBank/DDBJ databases">
        <authorList>
            <person name="Cai Z."/>
        </authorList>
    </citation>
    <scope>NUCLEOTIDE SEQUENCE [LARGE SCALE GENOMIC DNA]</scope>
</reference>
<dbReference type="STRING" id="3088.A0A383WL02"/>
<evidence type="ECO:0000256" key="3">
    <source>
        <dbReference type="SAM" id="SignalP"/>
    </source>
</evidence>
<feature type="region of interest" description="Disordered" evidence="2">
    <location>
        <begin position="585"/>
        <end position="619"/>
    </location>
</feature>
<feature type="region of interest" description="Disordered" evidence="2">
    <location>
        <begin position="881"/>
        <end position="903"/>
    </location>
</feature>
<feature type="region of interest" description="Disordered" evidence="2">
    <location>
        <begin position="524"/>
        <end position="553"/>
    </location>
</feature>
<evidence type="ECO:0000313" key="4">
    <source>
        <dbReference type="EMBL" id="SZX77794.1"/>
    </source>
</evidence>
<feature type="region of interest" description="Disordered" evidence="2">
    <location>
        <begin position="25"/>
        <end position="64"/>
    </location>
</feature>
<evidence type="ECO:0000256" key="1">
    <source>
        <dbReference type="SAM" id="Coils"/>
    </source>
</evidence>
<feature type="coiled-coil region" evidence="1">
    <location>
        <begin position="233"/>
        <end position="379"/>
    </location>
</feature>
<accession>A0A383WL02</accession>
<feature type="compositionally biased region" description="Low complexity" evidence="2">
    <location>
        <begin position="820"/>
        <end position="831"/>
    </location>
</feature>
<feature type="compositionally biased region" description="Low complexity" evidence="2">
    <location>
        <begin position="697"/>
        <end position="706"/>
    </location>
</feature>
<sequence length="903" mass="94460">MFAAVGVAGLYLLQAAGAGRLTEFGRGSQHTQEQQAHQPQQQHKQTTDALPSSPAKLRPQQLPQSRIRHGSVVFFQDKRGQTAVVQPCGTGRSTWQMAVTCAASGSSSMLKGEAELCYVPAEALFLAVQVENDSGSSSSSSNMLFAFRSLGAEGRCLAASRDLSQPPVLEAQRVTPAGQWRLTPGGLVNVQHSHKKLGYSVHEAKAVPLEGAGSLAGLEQVCEGQTARQQAQASANEAACKQLERTLQDITAKLVADRQEHADKVEHLTEQLCVWKDRARRLDAELRQQQQQAQQQASQQLQELQAQHQRDESELGSAYQEVAALQQQLAEQQQQAMQQRQAMQDALARELAARDAELAEAAAAQQQRLEQQALRHAKESRQWAEVRSRLEHHLHGKDDDIAALSGQVTRLDHALKQVQRLMGGNSRRQQLDRASLDAVSIQQLQAAVAQFAQGEVLLPPPSPGYSSLHESRALHALLVSSQASDGSAASTHEQDAVPQLTLPLQDAPHHSSQQQHRRPLSAQAYYGSSGGDLGPAADQSPGGSIQESPRPALSSVGALTSACEAHDSPLLKLAASASASTAGALLRGSQQQQRAGALGSSRVGGMSHRSRPPVPTSASVSAGANWLAAAAAAGKEAAGSSSWAGSSGTPGRHGLRTGSNSSSVGGSRIAVPGAGDEAVLPGAGGVWGMADVGASGGSRRAASSAASEEHAGGHRYSCSDLSDADSGSTAGDDADADATSSSQQQSGPAGRHEARQRRRKSKAAAGQQQDDAADLSTIGDADADTTKYHDDDDDGDLDAIHSLGQSMEEDLLRQQLRISSQQLQKQQQQQRGEAASSSPRLSPRVALAMSAAAAAATAAAGGAAARRSSGSGLLPVKEEELHGEAQANPTCTPATQAAAATAL</sequence>
<feature type="compositionally biased region" description="Low complexity" evidence="2">
    <location>
        <begin position="29"/>
        <end position="44"/>
    </location>
</feature>
<feature type="region of interest" description="Disordered" evidence="2">
    <location>
        <begin position="638"/>
        <end position="671"/>
    </location>
</feature>
<feature type="chain" id="PRO_5016574400" evidence="3">
    <location>
        <begin position="19"/>
        <end position="903"/>
    </location>
</feature>
<feature type="region of interest" description="Disordered" evidence="2">
    <location>
        <begin position="694"/>
        <end position="808"/>
    </location>
</feature>
<dbReference type="PANTHER" id="PTHR45615:SF80">
    <property type="entry name" value="GRIP DOMAIN-CONTAINING PROTEIN"/>
    <property type="match status" value="1"/>
</dbReference>
<dbReference type="AlphaFoldDB" id="A0A383WL02"/>
<keyword evidence="1" id="KW-0175">Coiled coil</keyword>
<dbReference type="Proteomes" id="UP000256970">
    <property type="component" value="Unassembled WGS sequence"/>
</dbReference>
<dbReference type="PANTHER" id="PTHR45615">
    <property type="entry name" value="MYOSIN HEAVY CHAIN, NON-MUSCLE"/>
    <property type="match status" value="1"/>
</dbReference>
<keyword evidence="5" id="KW-1185">Reference proteome</keyword>
<feature type="signal peptide" evidence="3">
    <location>
        <begin position="1"/>
        <end position="18"/>
    </location>
</feature>
<organism evidence="4 5">
    <name type="scientific">Tetradesmus obliquus</name>
    <name type="common">Green alga</name>
    <name type="synonym">Acutodesmus obliquus</name>
    <dbReference type="NCBI Taxonomy" id="3088"/>
    <lineage>
        <taxon>Eukaryota</taxon>
        <taxon>Viridiplantae</taxon>
        <taxon>Chlorophyta</taxon>
        <taxon>core chlorophytes</taxon>
        <taxon>Chlorophyceae</taxon>
        <taxon>CS clade</taxon>
        <taxon>Sphaeropleales</taxon>
        <taxon>Scenedesmaceae</taxon>
        <taxon>Tetradesmus</taxon>
    </lineage>
</organism>
<evidence type="ECO:0000313" key="5">
    <source>
        <dbReference type="Proteomes" id="UP000256970"/>
    </source>
</evidence>
<feature type="region of interest" description="Disordered" evidence="2">
    <location>
        <begin position="820"/>
        <end position="843"/>
    </location>
</feature>